<dbReference type="AlphaFoldDB" id="A0A1X7KRS9"/>
<evidence type="ECO:0000256" key="2">
    <source>
        <dbReference type="PROSITE-ProRule" id="PRU00335"/>
    </source>
</evidence>
<dbReference type="EMBL" id="FXAZ01000003">
    <property type="protein sequence ID" value="SMG44146.1"/>
    <property type="molecule type" value="Genomic_DNA"/>
</dbReference>
<dbReference type="Pfam" id="PF00440">
    <property type="entry name" value="TetR_N"/>
    <property type="match status" value="1"/>
</dbReference>
<feature type="domain" description="HTH tetR-type" evidence="3">
    <location>
        <begin position="2"/>
        <end position="62"/>
    </location>
</feature>
<dbReference type="PANTHER" id="PTHR43479">
    <property type="entry name" value="ACREF/ENVCD OPERON REPRESSOR-RELATED"/>
    <property type="match status" value="1"/>
</dbReference>
<dbReference type="PROSITE" id="PS50977">
    <property type="entry name" value="HTH_TETR_2"/>
    <property type="match status" value="1"/>
</dbReference>
<feature type="DNA-binding region" description="H-T-H motif" evidence="2">
    <location>
        <begin position="25"/>
        <end position="44"/>
    </location>
</feature>
<dbReference type="InterPro" id="IPR001647">
    <property type="entry name" value="HTH_TetR"/>
</dbReference>
<dbReference type="Proteomes" id="UP000193834">
    <property type="component" value="Unassembled WGS sequence"/>
</dbReference>
<organism evidence="4 5">
    <name type="scientific">Paenibacillus aquistagni</name>
    <dbReference type="NCBI Taxonomy" id="1852522"/>
    <lineage>
        <taxon>Bacteria</taxon>
        <taxon>Bacillati</taxon>
        <taxon>Bacillota</taxon>
        <taxon>Bacilli</taxon>
        <taxon>Bacillales</taxon>
        <taxon>Paenibacillaceae</taxon>
        <taxon>Paenibacillus</taxon>
    </lineage>
</organism>
<evidence type="ECO:0000313" key="5">
    <source>
        <dbReference type="Proteomes" id="UP000193834"/>
    </source>
</evidence>
<dbReference type="STRING" id="1852522.SAMN06295960_2626"/>
<dbReference type="PROSITE" id="PS01081">
    <property type="entry name" value="HTH_TETR_1"/>
    <property type="match status" value="1"/>
</dbReference>
<evidence type="ECO:0000256" key="1">
    <source>
        <dbReference type="ARBA" id="ARBA00023125"/>
    </source>
</evidence>
<reference evidence="4 5" key="1">
    <citation type="submission" date="2017-04" db="EMBL/GenBank/DDBJ databases">
        <authorList>
            <person name="Afonso C.L."/>
            <person name="Miller P.J."/>
            <person name="Scott M.A."/>
            <person name="Spackman E."/>
            <person name="Goraichik I."/>
            <person name="Dimitrov K.M."/>
            <person name="Suarez D.L."/>
            <person name="Swayne D.E."/>
        </authorList>
    </citation>
    <scope>NUCLEOTIDE SEQUENCE [LARGE SCALE GENOMIC DNA]</scope>
    <source>
        <strain evidence="4 5">11</strain>
    </source>
</reference>
<gene>
    <name evidence="4" type="ORF">SAMN06295960_2626</name>
</gene>
<dbReference type="InterPro" id="IPR023772">
    <property type="entry name" value="DNA-bd_HTH_TetR-type_CS"/>
</dbReference>
<dbReference type="SUPFAM" id="SSF46689">
    <property type="entry name" value="Homeodomain-like"/>
    <property type="match status" value="1"/>
</dbReference>
<dbReference type="InterPro" id="IPR050624">
    <property type="entry name" value="HTH-type_Tx_Regulator"/>
</dbReference>
<dbReference type="PANTHER" id="PTHR43479:SF22">
    <property type="entry name" value="TRANSCRIPTIONAL REGULATOR, TETR FAMILY"/>
    <property type="match status" value="1"/>
</dbReference>
<evidence type="ECO:0000259" key="3">
    <source>
        <dbReference type="PROSITE" id="PS50977"/>
    </source>
</evidence>
<keyword evidence="1 2" id="KW-0238">DNA-binding</keyword>
<keyword evidence="5" id="KW-1185">Reference proteome</keyword>
<dbReference type="PRINTS" id="PR00455">
    <property type="entry name" value="HTHTETR"/>
</dbReference>
<dbReference type="OrthoDB" id="9812993at2"/>
<sequence length="294" mass="34287">MKDKQLLIIEQAMKLFATKGVTSTSVQEIASESGISKGAFYLYFESKEALLLAIFKHYYTQIQSHIHALWNEDLPPREVFIRQLQSQYEEIVKHKEFIIMHIRENALPYNQDMAEMMELIRHESFEFFDRHLTQLYGERIKPYRMDLLIILQGIIQSFLQIMILGQLTLSSRTVAEYTLRRLDDLVEGLEQAGEEPLITINELSPLLCFDMLAHDPKQAKDSTDALALTLKEQLSLLQQDDKREHERITLEIILDEIKQGSPRLPLLEGMLHNLENKPEYKELLLRISKLYGLS</sequence>
<accession>A0A1X7KRS9</accession>
<evidence type="ECO:0000313" key="4">
    <source>
        <dbReference type="EMBL" id="SMG44146.1"/>
    </source>
</evidence>
<dbReference type="RefSeq" id="WP_085494803.1">
    <property type="nucleotide sequence ID" value="NZ_FXAZ01000003.1"/>
</dbReference>
<protein>
    <submittedName>
        <fullName evidence="4">Transcriptional regulator, TetR family</fullName>
    </submittedName>
</protein>
<name>A0A1X7KRS9_9BACL</name>
<proteinExistence type="predicted"/>
<dbReference type="Gene3D" id="1.10.357.10">
    <property type="entry name" value="Tetracycline Repressor, domain 2"/>
    <property type="match status" value="1"/>
</dbReference>
<dbReference type="GO" id="GO:0003677">
    <property type="term" value="F:DNA binding"/>
    <property type="evidence" value="ECO:0007669"/>
    <property type="project" value="UniProtKB-UniRule"/>
</dbReference>
<dbReference type="InterPro" id="IPR009057">
    <property type="entry name" value="Homeodomain-like_sf"/>
</dbReference>